<comment type="similarity">
    <text evidence="1">Belongs to the glycosyltransferase group 1 family. Glycosyltransferase 4 subfamily.</text>
</comment>
<gene>
    <name evidence="5" type="ORF">A3D51_03520</name>
</gene>
<dbReference type="Pfam" id="PF00534">
    <property type="entry name" value="Glycos_transf_1"/>
    <property type="match status" value="1"/>
</dbReference>
<dbReference type="SUPFAM" id="SSF53756">
    <property type="entry name" value="UDP-Glycosyltransferase/glycogen phosphorylase"/>
    <property type="match status" value="1"/>
</dbReference>
<evidence type="ECO:0000259" key="4">
    <source>
        <dbReference type="Pfam" id="PF00534"/>
    </source>
</evidence>
<comment type="caution">
    <text evidence="5">The sequence shown here is derived from an EMBL/GenBank/DDBJ whole genome shotgun (WGS) entry which is preliminary data.</text>
</comment>
<evidence type="ECO:0000313" key="5">
    <source>
        <dbReference type="EMBL" id="OHA80358.1"/>
    </source>
</evidence>
<dbReference type="EMBL" id="MHUT01000022">
    <property type="protein sequence ID" value="OHA80358.1"/>
    <property type="molecule type" value="Genomic_DNA"/>
</dbReference>
<organism evidence="5 6">
    <name type="scientific">Candidatus Yonathbacteria bacterium RIFCSPHIGHO2_02_FULL_44_14</name>
    <dbReference type="NCBI Taxonomy" id="1802724"/>
    <lineage>
        <taxon>Bacteria</taxon>
        <taxon>Candidatus Yonathiibacteriota</taxon>
    </lineage>
</organism>
<dbReference type="GO" id="GO:0016757">
    <property type="term" value="F:glycosyltransferase activity"/>
    <property type="evidence" value="ECO:0007669"/>
    <property type="project" value="UniProtKB-KW"/>
</dbReference>
<dbReference type="InterPro" id="IPR001296">
    <property type="entry name" value="Glyco_trans_1"/>
</dbReference>
<evidence type="ECO:0000313" key="6">
    <source>
        <dbReference type="Proteomes" id="UP000179118"/>
    </source>
</evidence>
<keyword evidence="3" id="KW-0808">Transferase</keyword>
<proteinExistence type="inferred from homology"/>
<protein>
    <recommendedName>
        <fullName evidence="4">Glycosyl transferase family 1 domain-containing protein</fullName>
    </recommendedName>
</protein>
<dbReference type="Gene3D" id="3.40.50.2000">
    <property type="entry name" value="Glycogen Phosphorylase B"/>
    <property type="match status" value="2"/>
</dbReference>
<evidence type="ECO:0000256" key="1">
    <source>
        <dbReference type="ARBA" id="ARBA00009481"/>
    </source>
</evidence>
<accession>A0A1G2S6K9</accession>
<dbReference type="Proteomes" id="UP000179118">
    <property type="component" value="Unassembled WGS sequence"/>
</dbReference>
<dbReference type="AlphaFoldDB" id="A0A1G2S6K9"/>
<evidence type="ECO:0000256" key="3">
    <source>
        <dbReference type="ARBA" id="ARBA00022679"/>
    </source>
</evidence>
<keyword evidence="2" id="KW-0328">Glycosyltransferase</keyword>
<dbReference type="CDD" id="cd03801">
    <property type="entry name" value="GT4_PimA-like"/>
    <property type="match status" value="1"/>
</dbReference>
<dbReference type="PANTHER" id="PTHR12526">
    <property type="entry name" value="GLYCOSYLTRANSFERASE"/>
    <property type="match status" value="1"/>
</dbReference>
<sequence>MKRILIFSLAYYPDVVAGAEVAIKEITNRVDSNDIVFDMVTLRFNSALPEFEKIGNVNVYRIGFTRRNPTIGDLGRFPLALNKYLFPYLGYLKASSLHRKNHYDGIWAMMANYASFAALFFKIHYPHVKFLMTLQEGDPMEYVKHQVRFAYPLFRRVFTHANFVQTISNYLAGFARNMGYTGPLEVVPNAVNVAHFAQEYPENELLVLKHRLGKKNGDFFLITTSRMVTKNAVDEVIRALPLLPPTIKFLILGIGPDEAMLRKLAYEMGVADRVQFLGQVLHNEMPKYLKVSDVFIRPSRSEGLGNSFLEAMAAGIPVIATPVGGIPDFLFDPDQNPGHPATGLFANINDPTSIARQVKRLISDPALRAWLFINGRTMVAEKYDWSLIARAMKEKVFDKLL</sequence>
<evidence type="ECO:0000256" key="2">
    <source>
        <dbReference type="ARBA" id="ARBA00022676"/>
    </source>
</evidence>
<dbReference type="PANTHER" id="PTHR12526:SF640">
    <property type="entry name" value="COLANIC ACID BIOSYNTHESIS GLYCOSYLTRANSFERASE WCAL-RELATED"/>
    <property type="match status" value="1"/>
</dbReference>
<reference evidence="5 6" key="1">
    <citation type="journal article" date="2016" name="Nat. Commun.">
        <title>Thousands of microbial genomes shed light on interconnected biogeochemical processes in an aquifer system.</title>
        <authorList>
            <person name="Anantharaman K."/>
            <person name="Brown C.T."/>
            <person name="Hug L.A."/>
            <person name="Sharon I."/>
            <person name="Castelle C.J."/>
            <person name="Probst A.J."/>
            <person name="Thomas B.C."/>
            <person name="Singh A."/>
            <person name="Wilkins M.J."/>
            <person name="Karaoz U."/>
            <person name="Brodie E.L."/>
            <person name="Williams K.H."/>
            <person name="Hubbard S.S."/>
            <person name="Banfield J.F."/>
        </authorList>
    </citation>
    <scope>NUCLEOTIDE SEQUENCE [LARGE SCALE GENOMIC DNA]</scope>
</reference>
<feature type="domain" description="Glycosyl transferase family 1" evidence="4">
    <location>
        <begin position="211"/>
        <end position="375"/>
    </location>
</feature>
<name>A0A1G2S6K9_9BACT</name>